<dbReference type="InterPro" id="IPR007111">
    <property type="entry name" value="NACHT_NTPase"/>
</dbReference>
<dbReference type="InterPro" id="IPR019775">
    <property type="entry name" value="WD40_repeat_CS"/>
</dbReference>
<protein>
    <submittedName>
        <fullName evidence="5">WD_REPEATS_REGION domain-containing protein</fullName>
    </submittedName>
</protein>
<dbReference type="Pfam" id="PF00400">
    <property type="entry name" value="WD40"/>
    <property type="match status" value="2"/>
</dbReference>
<dbReference type="InterPro" id="IPR015943">
    <property type="entry name" value="WD40/YVTN_repeat-like_dom_sf"/>
</dbReference>
<reference evidence="5" key="1">
    <citation type="journal article" date="2020" name="Fungal Divers.">
        <title>Resolving the Mortierellaceae phylogeny through synthesis of multi-gene phylogenetics and phylogenomics.</title>
        <authorList>
            <person name="Vandepol N."/>
            <person name="Liber J."/>
            <person name="Desiro A."/>
            <person name="Na H."/>
            <person name="Kennedy M."/>
            <person name="Barry K."/>
            <person name="Grigoriev I.V."/>
            <person name="Miller A.N."/>
            <person name="O'Donnell K."/>
            <person name="Stajich J.E."/>
            <person name="Bonito G."/>
        </authorList>
    </citation>
    <scope>NUCLEOTIDE SEQUENCE</scope>
    <source>
        <strain evidence="5">NVP60</strain>
    </source>
</reference>
<feature type="repeat" description="WD" evidence="3">
    <location>
        <begin position="619"/>
        <end position="660"/>
    </location>
</feature>
<sequence>MSSPPPPSPPPTQPISTFLDSEMMGTLCKRSLSYDNQPTKARRIENTLYADYELIQAQYTYSIESVVLAHRLQRMDEYKQPVFVAPMAKPSLQAPDETLFPLMGKVKDFLKGNFQVMLILGDSGAGKSTFNRQLELELWQDYKPGDRIPLLINLPALERPERDLIAQQLRTHNFSDDQICELKQHRQFVLMCDGYDESQLHCNLHTNNFLDRYSQRDTKLIITCRPQYLGSDYRPRFVPKAVDEYNLAADDLFMEAIIAPFSEEQIKVYVGLYVSLKPRTWDMEDYMDKLKTIPNLMDLVKNPFLLRLCLEALPELVQSKFDLSRLGISRIQLYDSFVYHWLGVNKSRLLTKKLNNEETLAFNGLLDEGFENNGIKFQLGLAAAIFREQEGRPIVDYIERRDGASWKAEFFGPKHDVSLLRDAKYFYSCTICKVADSNDEFAPHFYSVVKDIGDHPLSRRNLVMEPSIIQFLAERVRLGSCSKQELRALIEQSKTDERAACAAANAITILVKSGISFNNADLRGIRVPGADLSGGHFDSANLQQTDLTGTSLTRSWIRKADFSMARMERVQFGELPFLEEEHPVISVSYSLDGQSFSVGLENGDIRFYNTTSWVWTQTLDGHCGHVTGLAYSPCGLQLVSGGDDHTVKLWNIQAGSNKFVLSGHQDGVRAVAFSPLGDQIASASKDKTVRLWHSHTGVCLFALRDHIG</sequence>
<proteinExistence type="predicted"/>
<feature type="repeat" description="WD" evidence="3">
    <location>
        <begin position="661"/>
        <end position="702"/>
    </location>
</feature>
<dbReference type="InterPro" id="IPR001680">
    <property type="entry name" value="WD40_rpt"/>
</dbReference>
<dbReference type="AlphaFoldDB" id="A0A9P6URK8"/>
<dbReference type="SMART" id="SM00320">
    <property type="entry name" value="WD40"/>
    <property type="match status" value="3"/>
</dbReference>
<dbReference type="PROSITE" id="PS50294">
    <property type="entry name" value="WD_REPEATS_REGION"/>
    <property type="match status" value="2"/>
</dbReference>
<organism evidence="5 6">
    <name type="scientific">Linnemannia gamsii</name>
    <dbReference type="NCBI Taxonomy" id="64522"/>
    <lineage>
        <taxon>Eukaryota</taxon>
        <taxon>Fungi</taxon>
        <taxon>Fungi incertae sedis</taxon>
        <taxon>Mucoromycota</taxon>
        <taxon>Mortierellomycotina</taxon>
        <taxon>Mortierellomycetes</taxon>
        <taxon>Mortierellales</taxon>
        <taxon>Mortierellaceae</taxon>
        <taxon>Linnemannia</taxon>
    </lineage>
</organism>
<dbReference type="SUPFAM" id="SSF141571">
    <property type="entry name" value="Pentapeptide repeat-like"/>
    <property type="match status" value="1"/>
</dbReference>
<accession>A0A9P6URK8</accession>
<dbReference type="PROSITE" id="PS50082">
    <property type="entry name" value="WD_REPEATS_2"/>
    <property type="match status" value="2"/>
</dbReference>
<dbReference type="InterPro" id="IPR027417">
    <property type="entry name" value="P-loop_NTPase"/>
</dbReference>
<comment type="caution">
    <text evidence="5">The sequence shown here is derived from an EMBL/GenBank/DDBJ whole genome shotgun (WGS) entry which is preliminary data.</text>
</comment>
<dbReference type="EMBL" id="JAAAIN010000324">
    <property type="protein sequence ID" value="KAG0316175.1"/>
    <property type="molecule type" value="Genomic_DNA"/>
</dbReference>
<dbReference type="SUPFAM" id="SSF52540">
    <property type="entry name" value="P-loop containing nucleoside triphosphate hydrolases"/>
    <property type="match status" value="1"/>
</dbReference>
<dbReference type="InterPro" id="IPR001646">
    <property type="entry name" value="5peptide_repeat"/>
</dbReference>
<dbReference type="InterPro" id="IPR036322">
    <property type="entry name" value="WD40_repeat_dom_sf"/>
</dbReference>
<dbReference type="GO" id="GO:1990234">
    <property type="term" value="C:transferase complex"/>
    <property type="evidence" value="ECO:0007669"/>
    <property type="project" value="UniProtKB-ARBA"/>
</dbReference>
<evidence type="ECO:0000313" key="6">
    <source>
        <dbReference type="Proteomes" id="UP000823405"/>
    </source>
</evidence>
<dbReference type="Gene3D" id="3.40.50.300">
    <property type="entry name" value="P-loop containing nucleotide triphosphate hydrolases"/>
    <property type="match status" value="1"/>
</dbReference>
<keyword evidence="1 3" id="KW-0853">WD repeat</keyword>
<evidence type="ECO:0000259" key="4">
    <source>
        <dbReference type="Pfam" id="PF05729"/>
    </source>
</evidence>
<keyword evidence="2" id="KW-0677">Repeat</keyword>
<evidence type="ECO:0000256" key="2">
    <source>
        <dbReference type="ARBA" id="ARBA00022737"/>
    </source>
</evidence>
<dbReference type="Pfam" id="PF05729">
    <property type="entry name" value="NACHT"/>
    <property type="match status" value="1"/>
</dbReference>
<dbReference type="PANTHER" id="PTHR22847">
    <property type="entry name" value="WD40 REPEAT PROTEIN"/>
    <property type="match status" value="1"/>
</dbReference>
<dbReference type="Pfam" id="PF00805">
    <property type="entry name" value="Pentapeptide"/>
    <property type="match status" value="1"/>
</dbReference>
<keyword evidence="6" id="KW-1185">Reference proteome</keyword>
<gene>
    <name evidence="5" type="primary">WDR31_15</name>
    <name evidence="5" type="ORF">BGZ97_007306</name>
</gene>
<evidence type="ECO:0000256" key="1">
    <source>
        <dbReference type="ARBA" id="ARBA00022574"/>
    </source>
</evidence>
<dbReference type="Gene3D" id="2.130.10.10">
    <property type="entry name" value="YVTN repeat-like/Quinoprotein amine dehydrogenase"/>
    <property type="match status" value="1"/>
</dbReference>
<dbReference type="SUPFAM" id="SSF50978">
    <property type="entry name" value="WD40 repeat-like"/>
    <property type="match status" value="1"/>
</dbReference>
<dbReference type="PANTHER" id="PTHR22847:SF637">
    <property type="entry name" value="WD REPEAT DOMAIN 5B"/>
    <property type="match status" value="1"/>
</dbReference>
<dbReference type="InterPro" id="IPR025662">
    <property type="entry name" value="Sigma_54_int_dom_ATP-bd_1"/>
</dbReference>
<dbReference type="Proteomes" id="UP000823405">
    <property type="component" value="Unassembled WGS sequence"/>
</dbReference>
<dbReference type="PROSITE" id="PS00678">
    <property type="entry name" value="WD_REPEATS_1"/>
    <property type="match status" value="1"/>
</dbReference>
<evidence type="ECO:0000256" key="3">
    <source>
        <dbReference type="PROSITE-ProRule" id="PRU00221"/>
    </source>
</evidence>
<evidence type="ECO:0000313" key="5">
    <source>
        <dbReference type="EMBL" id="KAG0316175.1"/>
    </source>
</evidence>
<dbReference type="PROSITE" id="PS00675">
    <property type="entry name" value="SIGMA54_INTERACT_1"/>
    <property type="match status" value="1"/>
</dbReference>
<dbReference type="Gene3D" id="2.160.20.80">
    <property type="entry name" value="E3 ubiquitin-protein ligase SopA"/>
    <property type="match status" value="1"/>
</dbReference>
<feature type="domain" description="NACHT" evidence="4">
    <location>
        <begin position="116"/>
        <end position="273"/>
    </location>
</feature>
<name>A0A9P6URK8_9FUNG</name>
<dbReference type="OrthoDB" id="2443807at2759"/>